<dbReference type="KEGG" id="cbw:RR42_m3702"/>
<proteinExistence type="predicted"/>
<protein>
    <submittedName>
        <fullName evidence="2">Uncharacterized protein</fullName>
    </submittedName>
</protein>
<organism evidence="2 3">
    <name type="scientific">Cupriavidus basilensis</name>
    <dbReference type="NCBI Taxonomy" id="68895"/>
    <lineage>
        <taxon>Bacteria</taxon>
        <taxon>Pseudomonadati</taxon>
        <taxon>Pseudomonadota</taxon>
        <taxon>Betaproteobacteria</taxon>
        <taxon>Burkholderiales</taxon>
        <taxon>Burkholderiaceae</taxon>
        <taxon>Cupriavidus</taxon>
    </lineage>
</organism>
<evidence type="ECO:0000256" key="1">
    <source>
        <dbReference type="SAM" id="MobiDB-lite"/>
    </source>
</evidence>
<dbReference type="Proteomes" id="UP000031843">
    <property type="component" value="Chromosome main"/>
</dbReference>
<evidence type="ECO:0000313" key="3">
    <source>
        <dbReference type="Proteomes" id="UP000031843"/>
    </source>
</evidence>
<feature type="region of interest" description="Disordered" evidence="1">
    <location>
        <begin position="1"/>
        <end position="20"/>
    </location>
</feature>
<name>A0A0C4Y6M9_9BURK</name>
<evidence type="ECO:0000313" key="2">
    <source>
        <dbReference type="EMBL" id="AJG21067.1"/>
    </source>
</evidence>
<dbReference type="AlphaFoldDB" id="A0A0C4Y6M9"/>
<sequence length="53" mass="5659">MRASGTDDAGSHGFSWQAIGDGRRDCHGAAALGRLSGHTRRDLVTVQERPLPD</sequence>
<reference evidence="2 3" key="1">
    <citation type="journal article" date="2015" name="Genome Announc.">
        <title>Complete Genome Sequence of Cupriavidus basilensis 4G11, Isolated from the Oak Ridge Field Research Center Site.</title>
        <authorList>
            <person name="Ray J."/>
            <person name="Waters R.J."/>
            <person name="Skerker J.M."/>
            <person name="Kuehl J.V."/>
            <person name="Price M.N."/>
            <person name="Huang J."/>
            <person name="Chakraborty R."/>
            <person name="Arkin A.P."/>
            <person name="Deutschbauer A."/>
        </authorList>
    </citation>
    <scope>NUCLEOTIDE SEQUENCE [LARGE SCALE GENOMIC DNA]</scope>
    <source>
        <strain evidence="2">4G11</strain>
    </source>
</reference>
<dbReference type="STRING" id="68895.RR42_m3702"/>
<keyword evidence="3" id="KW-1185">Reference proteome</keyword>
<gene>
    <name evidence="2" type="ORF">RR42_m3702</name>
</gene>
<accession>A0A0C4Y6M9</accession>
<dbReference type="EMBL" id="CP010536">
    <property type="protein sequence ID" value="AJG21067.1"/>
    <property type="molecule type" value="Genomic_DNA"/>
</dbReference>